<dbReference type="GO" id="GO:0016020">
    <property type="term" value="C:membrane"/>
    <property type="evidence" value="ECO:0007669"/>
    <property type="project" value="UniProtKB-SubCell"/>
</dbReference>
<keyword evidence="8" id="KW-0732">Signal</keyword>
<dbReference type="InterPro" id="IPR012919">
    <property type="entry name" value="SUN_dom"/>
</dbReference>
<feature type="coiled-coil region" evidence="5">
    <location>
        <begin position="413"/>
        <end position="440"/>
    </location>
</feature>
<name>A0AAD8IB50_9APIA</name>
<evidence type="ECO:0000256" key="4">
    <source>
        <dbReference type="ARBA" id="ARBA00023136"/>
    </source>
</evidence>
<evidence type="ECO:0000256" key="1">
    <source>
        <dbReference type="ARBA" id="ARBA00004370"/>
    </source>
</evidence>
<evidence type="ECO:0000313" key="11">
    <source>
        <dbReference type="Proteomes" id="UP001237642"/>
    </source>
</evidence>
<keyword evidence="5" id="KW-0175">Coiled coil</keyword>
<dbReference type="GO" id="GO:0034975">
    <property type="term" value="P:protein folding in endoplasmic reticulum"/>
    <property type="evidence" value="ECO:0007669"/>
    <property type="project" value="TreeGrafter"/>
</dbReference>
<keyword evidence="2 7" id="KW-0812">Transmembrane</keyword>
<feature type="chain" id="PRO_5042139685" evidence="8">
    <location>
        <begin position="21"/>
        <end position="582"/>
    </location>
</feature>
<dbReference type="Gene3D" id="2.60.120.260">
    <property type="entry name" value="Galactose-binding domain-like"/>
    <property type="match status" value="1"/>
</dbReference>
<evidence type="ECO:0000256" key="7">
    <source>
        <dbReference type="SAM" id="Phobius"/>
    </source>
</evidence>
<evidence type="ECO:0000256" key="5">
    <source>
        <dbReference type="SAM" id="Coils"/>
    </source>
</evidence>
<gene>
    <name evidence="10" type="ORF">POM88_020046</name>
</gene>
<dbReference type="EMBL" id="JAUIZM010000005">
    <property type="protein sequence ID" value="KAK1382311.1"/>
    <property type="molecule type" value="Genomic_DNA"/>
</dbReference>
<organism evidence="10 11">
    <name type="scientific">Heracleum sosnowskyi</name>
    <dbReference type="NCBI Taxonomy" id="360622"/>
    <lineage>
        <taxon>Eukaryota</taxon>
        <taxon>Viridiplantae</taxon>
        <taxon>Streptophyta</taxon>
        <taxon>Embryophyta</taxon>
        <taxon>Tracheophyta</taxon>
        <taxon>Spermatophyta</taxon>
        <taxon>Magnoliopsida</taxon>
        <taxon>eudicotyledons</taxon>
        <taxon>Gunneridae</taxon>
        <taxon>Pentapetalae</taxon>
        <taxon>asterids</taxon>
        <taxon>campanulids</taxon>
        <taxon>Apiales</taxon>
        <taxon>Apiaceae</taxon>
        <taxon>Apioideae</taxon>
        <taxon>apioid superclade</taxon>
        <taxon>Tordylieae</taxon>
        <taxon>Tordyliinae</taxon>
        <taxon>Heracleum</taxon>
    </lineage>
</organism>
<feature type="domain" description="SUN" evidence="9">
    <location>
        <begin position="146"/>
        <end position="306"/>
    </location>
</feature>
<dbReference type="PANTHER" id="PTHR12953">
    <property type="entry name" value="MEMBRANE PROTEIN CH1 RELATED"/>
    <property type="match status" value="1"/>
</dbReference>
<reference evidence="10" key="2">
    <citation type="submission" date="2023-05" db="EMBL/GenBank/DDBJ databases">
        <authorList>
            <person name="Schelkunov M.I."/>
        </authorList>
    </citation>
    <scope>NUCLEOTIDE SEQUENCE</scope>
    <source>
        <strain evidence="10">Hsosn_3</strain>
        <tissue evidence="10">Leaf</tissue>
    </source>
</reference>
<keyword evidence="11" id="KW-1185">Reference proteome</keyword>
<dbReference type="InterPro" id="IPR008979">
    <property type="entry name" value="Galactose-bd-like_sf"/>
</dbReference>
<dbReference type="AlphaFoldDB" id="A0AAD8IB50"/>
<dbReference type="PANTHER" id="PTHR12953:SF3">
    <property type="entry name" value="SUN DOMAIN-CONTAINING PROTEIN 5"/>
    <property type="match status" value="1"/>
</dbReference>
<comment type="caution">
    <text evidence="10">The sequence shown here is derived from an EMBL/GenBank/DDBJ whole genome shotgun (WGS) entry which is preliminary data.</text>
</comment>
<proteinExistence type="predicted"/>
<keyword evidence="4 7" id="KW-0472">Membrane</keyword>
<evidence type="ECO:0000256" key="8">
    <source>
        <dbReference type="SAM" id="SignalP"/>
    </source>
</evidence>
<feature type="transmembrane region" description="Helical" evidence="7">
    <location>
        <begin position="563"/>
        <end position="581"/>
    </location>
</feature>
<dbReference type="SUPFAM" id="SSF49785">
    <property type="entry name" value="Galactose-binding domain-like"/>
    <property type="match status" value="1"/>
</dbReference>
<dbReference type="PROSITE" id="PS51469">
    <property type="entry name" value="SUN"/>
    <property type="match status" value="1"/>
</dbReference>
<feature type="transmembrane region" description="Helical" evidence="7">
    <location>
        <begin position="523"/>
        <end position="542"/>
    </location>
</feature>
<evidence type="ECO:0000256" key="3">
    <source>
        <dbReference type="ARBA" id="ARBA00022989"/>
    </source>
</evidence>
<evidence type="ECO:0000256" key="2">
    <source>
        <dbReference type="ARBA" id="ARBA00022692"/>
    </source>
</evidence>
<feature type="signal peptide" evidence="8">
    <location>
        <begin position="1"/>
        <end position="20"/>
    </location>
</feature>
<evidence type="ECO:0000259" key="9">
    <source>
        <dbReference type="PROSITE" id="PS51469"/>
    </source>
</evidence>
<dbReference type="Pfam" id="PF07738">
    <property type="entry name" value="Sad1_UNC"/>
    <property type="match status" value="1"/>
</dbReference>
<feature type="region of interest" description="Disordered" evidence="6">
    <location>
        <begin position="326"/>
        <end position="346"/>
    </location>
</feature>
<sequence length="582" mass="65056">MISFWFLVFLFYSKLGLTHGNGGNVQAHNRSMTNSSVSYNKISDIAYDFVENRDEDFKQELVFEVKVPMNFSKPSAQDHNNTNSRYSPQGTCPRKGLVQSILGCRELMCELNLEEEDKYSKTGKSDNVRTYEASFDTSVNTTEKEKGSAPTARVNITHRLEPDGTEYNYASDSKGAKVVAHNKEAKGASNILGKDHDKYLRNPCSVGGKFVVIELAEETLVDAVKIANFEHYSSNFKEFNLSGSLTYPTEIWYSLGSFVAANVKHTQSFKLPEPKWVRYLKLNLLSHYGSEFYCTLSLVGVYGDDAIEQMLEDLIVTSEESASAKLPKPNITVTPSTKPESGVNDKKVDGEAKHVVEVSSKSKGVEGVDDGKKPSTDAPKIQVTVSNIPDSIVNPTVKVRQQPSGRIHGDAVLKILMQKVRSLETNLSALEEYIKRLNNGQTEVLPDLDKKIVEYKNLMEKSRTEIKDILEWKKIMDKEVADIETWKSGVMTKLESVMRENIIMRLDIEKVASEQAYLEKKELTIVTVCFVVVCVLVLKLVSERVLMFSGAFLCDMVCWAQKGCELIIYSCGLAVCIGLVIS</sequence>
<reference evidence="10" key="1">
    <citation type="submission" date="2023-02" db="EMBL/GenBank/DDBJ databases">
        <title>Genome of toxic invasive species Heracleum sosnowskyi carries increased number of genes despite the absence of recent whole-genome duplications.</title>
        <authorList>
            <person name="Schelkunov M."/>
            <person name="Shtratnikova V."/>
            <person name="Makarenko M."/>
            <person name="Klepikova A."/>
            <person name="Omelchenko D."/>
            <person name="Novikova G."/>
            <person name="Obukhova E."/>
            <person name="Bogdanov V."/>
            <person name="Penin A."/>
            <person name="Logacheva M."/>
        </authorList>
    </citation>
    <scope>NUCLEOTIDE SEQUENCE</scope>
    <source>
        <strain evidence="10">Hsosn_3</strain>
        <tissue evidence="10">Leaf</tissue>
    </source>
</reference>
<evidence type="ECO:0000256" key="6">
    <source>
        <dbReference type="SAM" id="MobiDB-lite"/>
    </source>
</evidence>
<dbReference type="GO" id="GO:0005737">
    <property type="term" value="C:cytoplasm"/>
    <property type="evidence" value="ECO:0007669"/>
    <property type="project" value="TreeGrafter"/>
</dbReference>
<comment type="subcellular location">
    <subcellularLocation>
        <location evidence="1">Membrane</location>
    </subcellularLocation>
</comment>
<dbReference type="InterPro" id="IPR045120">
    <property type="entry name" value="Suco/Slp1-like"/>
</dbReference>
<accession>A0AAD8IB50</accession>
<evidence type="ECO:0000313" key="10">
    <source>
        <dbReference type="EMBL" id="KAK1382311.1"/>
    </source>
</evidence>
<keyword evidence="3 7" id="KW-1133">Transmembrane helix</keyword>
<dbReference type="Proteomes" id="UP001237642">
    <property type="component" value="Unassembled WGS sequence"/>
</dbReference>
<protein>
    <submittedName>
        <fullName evidence="10">SUN domain-containing protein</fullName>
    </submittedName>
</protein>